<dbReference type="GO" id="GO:0046513">
    <property type="term" value="P:ceramide biosynthetic process"/>
    <property type="evidence" value="ECO:0007669"/>
    <property type="project" value="TreeGrafter"/>
</dbReference>
<evidence type="ECO:0000256" key="5">
    <source>
        <dbReference type="ARBA" id="ARBA00022989"/>
    </source>
</evidence>
<organism evidence="10 11">
    <name type="scientific">Laccaria amethystina LaAM-08-1</name>
    <dbReference type="NCBI Taxonomy" id="1095629"/>
    <lineage>
        <taxon>Eukaryota</taxon>
        <taxon>Fungi</taxon>
        <taxon>Dikarya</taxon>
        <taxon>Basidiomycota</taxon>
        <taxon>Agaricomycotina</taxon>
        <taxon>Agaricomycetes</taxon>
        <taxon>Agaricomycetidae</taxon>
        <taxon>Agaricales</taxon>
        <taxon>Agaricineae</taxon>
        <taxon>Hydnangiaceae</taxon>
        <taxon>Laccaria</taxon>
    </lineage>
</organism>
<feature type="binding site" evidence="8">
    <location>
        <position position="87"/>
    </location>
    <ligand>
        <name>Zn(2+)</name>
        <dbReference type="ChEBI" id="CHEBI:29105"/>
        <note>catalytic</note>
    </ligand>
</feature>
<dbReference type="GO" id="GO:0016811">
    <property type="term" value="F:hydrolase activity, acting on carbon-nitrogen (but not peptide) bonds, in linear amides"/>
    <property type="evidence" value="ECO:0007669"/>
    <property type="project" value="InterPro"/>
</dbReference>
<comment type="cofactor">
    <cofactor evidence="8">
        <name>Zn(2+)</name>
        <dbReference type="ChEBI" id="CHEBI:29105"/>
    </cofactor>
</comment>
<dbReference type="GO" id="GO:0046872">
    <property type="term" value="F:metal ion binding"/>
    <property type="evidence" value="ECO:0007669"/>
    <property type="project" value="UniProtKB-KW"/>
</dbReference>
<evidence type="ECO:0008006" key="12">
    <source>
        <dbReference type="Google" id="ProtNLM"/>
    </source>
</evidence>
<evidence type="ECO:0000256" key="9">
    <source>
        <dbReference type="SAM" id="Phobius"/>
    </source>
</evidence>
<dbReference type="Pfam" id="PF05875">
    <property type="entry name" value="Ceramidase"/>
    <property type="match status" value="1"/>
</dbReference>
<keyword evidence="3 9" id="KW-0812">Transmembrane</keyword>
<evidence type="ECO:0000256" key="7">
    <source>
        <dbReference type="PIRSR" id="PIRSR608901-1"/>
    </source>
</evidence>
<feature type="binding site" evidence="7">
    <location>
        <position position="30"/>
    </location>
    <ligand>
        <name>Ca(2+)</name>
        <dbReference type="ChEBI" id="CHEBI:29108"/>
    </ligand>
</feature>
<dbReference type="STRING" id="1095629.A0A0C9XQE1"/>
<evidence type="ECO:0000256" key="3">
    <source>
        <dbReference type="ARBA" id="ARBA00022692"/>
    </source>
</evidence>
<sequence>MLNLTSVAPWLQKQGVYGPVTATLDWCELNHQFSPYIAEMANTFSNLFTVGIALCGWKEARLEGLPERFVVGYAGIALVGIGSFLFHATLKFGAQLADELPMIYVGSMSLWLLFDDEPGFGLRSSRTKLLIICLALFDVLFTWSYMAYRNPVYHQVVFASLVLSTAFRIAYILQKSEASRRIPDKKKSAIGKLFTTGAAIFALGFFIWNMDNLFCHILTRWKIAVGWPLAFLLEGHSWWHVLTGSGTYFMYIGIQCTALCVKDDPQNYTVKFLYGLPHVRKLHAKAE</sequence>
<dbReference type="GO" id="GO:0005789">
    <property type="term" value="C:endoplasmic reticulum membrane"/>
    <property type="evidence" value="ECO:0007669"/>
    <property type="project" value="TreeGrafter"/>
</dbReference>
<feature type="transmembrane region" description="Helical" evidence="9">
    <location>
        <begin position="193"/>
        <end position="210"/>
    </location>
</feature>
<dbReference type="Proteomes" id="UP000054477">
    <property type="component" value="Unassembled WGS sequence"/>
</dbReference>
<evidence type="ECO:0000256" key="8">
    <source>
        <dbReference type="PIRSR" id="PIRSR608901-2"/>
    </source>
</evidence>
<keyword evidence="11" id="KW-1185">Reference proteome</keyword>
<feature type="binding site" evidence="7">
    <location>
        <position position="39"/>
    </location>
    <ligand>
        <name>Ca(2+)</name>
        <dbReference type="ChEBI" id="CHEBI:29108"/>
    </ligand>
</feature>
<comment type="similarity">
    <text evidence="2">Belongs to the alkaline ceramidase family.</text>
</comment>
<proteinExistence type="inferred from homology"/>
<feature type="binding site" evidence="8">
    <location>
        <position position="236"/>
    </location>
    <ligand>
        <name>Zn(2+)</name>
        <dbReference type="ChEBI" id="CHEBI:29105"/>
        <note>catalytic</note>
    </ligand>
</feature>
<dbReference type="HOGENOM" id="CLU_063293_3_0_1"/>
<gene>
    <name evidence="10" type="ORF">K443DRAFT_87397</name>
</gene>
<feature type="transmembrane region" description="Helical" evidence="9">
    <location>
        <begin position="152"/>
        <end position="173"/>
    </location>
</feature>
<dbReference type="OrthoDB" id="187171at2759"/>
<dbReference type="InterPro" id="IPR008901">
    <property type="entry name" value="ACER"/>
</dbReference>
<feature type="transmembrane region" description="Helical" evidence="9">
    <location>
        <begin position="96"/>
        <end position="114"/>
    </location>
</feature>
<dbReference type="EMBL" id="KN838548">
    <property type="protein sequence ID" value="KIK07271.1"/>
    <property type="molecule type" value="Genomic_DNA"/>
</dbReference>
<keyword evidence="5 9" id="KW-1133">Transmembrane helix</keyword>
<feature type="binding site" evidence="7">
    <location>
        <position position="26"/>
    </location>
    <ligand>
        <name>Ca(2+)</name>
        <dbReference type="ChEBI" id="CHEBI:29108"/>
    </ligand>
</feature>
<dbReference type="AlphaFoldDB" id="A0A0C9XQE1"/>
<evidence type="ECO:0000256" key="6">
    <source>
        <dbReference type="ARBA" id="ARBA00023136"/>
    </source>
</evidence>
<evidence type="ECO:0000313" key="10">
    <source>
        <dbReference type="EMBL" id="KIK07271.1"/>
    </source>
</evidence>
<dbReference type="PANTHER" id="PTHR46187:SF3">
    <property type="entry name" value="ALKALINE CERAMIDASE 3"/>
    <property type="match status" value="1"/>
</dbReference>
<feature type="binding site" evidence="7">
    <location>
        <position position="25"/>
    </location>
    <ligand>
        <name>Ca(2+)</name>
        <dbReference type="ChEBI" id="CHEBI:29108"/>
    </ligand>
</feature>
<keyword evidence="8" id="KW-0862">Zinc</keyword>
<evidence type="ECO:0000256" key="1">
    <source>
        <dbReference type="ARBA" id="ARBA00004141"/>
    </source>
</evidence>
<protein>
    <recommendedName>
        <fullName evidence="12">Alkaline ceramidase</fullName>
    </recommendedName>
</protein>
<accession>A0A0C9XQE1</accession>
<reference evidence="11" key="2">
    <citation type="submission" date="2015-01" db="EMBL/GenBank/DDBJ databases">
        <title>Evolutionary Origins and Diversification of the Mycorrhizal Mutualists.</title>
        <authorList>
            <consortium name="DOE Joint Genome Institute"/>
            <consortium name="Mycorrhizal Genomics Consortium"/>
            <person name="Kohler A."/>
            <person name="Kuo A."/>
            <person name="Nagy L.G."/>
            <person name="Floudas D."/>
            <person name="Copeland A."/>
            <person name="Barry K.W."/>
            <person name="Cichocki N."/>
            <person name="Veneault-Fourrey C."/>
            <person name="LaButti K."/>
            <person name="Lindquist E.A."/>
            <person name="Lipzen A."/>
            <person name="Lundell T."/>
            <person name="Morin E."/>
            <person name="Murat C."/>
            <person name="Riley R."/>
            <person name="Ohm R."/>
            <person name="Sun H."/>
            <person name="Tunlid A."/>
            <person name="Henrissat B."/>
            <person name="Grigoriev I.V."/>
            <person name="Hibbett D.S."/>
            <person name="Martin F."/>
        </authorList>
    </citation>
    <scope>NUCLEOTIDE SEQUENCE [LARGE SCALE GENOMIC DNA]</scope>
    <source>
        <strain evidence="11">LaAM-08-1</strain>
    </source>
</reference>
<dbReference type="PANTHER" id="PTHR46187">
    <property type="entry name" value="ALKALINE CERAMIDASE 3"/>
    <property type="match status" value="1"/>
</dbReference>
<feature type="transmembrane region" description="Helical" evidence="9">
    <location>
        <begin position="69"/>
        <end position="90"/>
    </location>
</feature>
<feature type="binding site" evidence="8">
    <location>
        <position position="240"/>
    </location>
    <ligand>
        <name>Zn(2+)</name>
        <dbReference type="ChEBI" id="CHEBI:29105"/>
        <note>catalytic</note>
    </ligand>
</feature>
<keyword evidence="4" id="KW-0378">Hydrolase</keyword>
<keyword evidence="7" id="KW-0479">Metal-binding</keyword>
<evidence type="ECO:0000256" key="2">
    <source>
        <dbReference type="ARBA" id="ARBA00009780"/>
    </source>
</evidence>
<feature type="transmembrane region" description="Helical" evidence="9">
    <location>
        <begin position="36"/>
        <end position="57"/>
    </location>
</feature>
<reference evidence="10 11" key="1">
    <citation type="submission" date="2014-04" db="EMBL/GenBank/DDBJ databases">
        <authorList>
            <consortium name="DOE Joint Genome Institute"/>
            <person name="Kuo A."/>
            <person name="Kohler A."/>
            <person name="Nagy L.G."/>
            <person name="Floudas D."/>
            <person name="Copeland A."/>
            <person name="Barry K.W."/>
            <person name="Cichocki N."/>
            <person name="Veneault-Fourrey C."/>
            <person name="LaButti K."/>
            <person name="Lindquist E.A."/>
            <person name="Lipzen A."/>
            <person name="Lundell T."/>
            <person name="Morin E."/>
            <person name="Murat C."/>
            <person name="Sun H."/>
            <person name="Tunlid A."/>
            <person name="Henrissat B."/>
            <person name="Grigoriev I.V."/>
            <person name="Hibbett D.S."/>
            <person name="Martin F."/>
            <person name="Nordberg H.P."/>
            <person name="Cantor M.N."/>
            <person name="Hua S.X."/>
        </authorList>
    </citation>
    <scope>NUCLEOTIDE SEQUENCE [LARGE SCALE GENOMIC DNA]</scope>
    <source>
        <strain evidence="10 11">LaAM-08-1</strain>
    </source>
</reference>
<dbReference type="GO" id="GO:0046514">
    <property type="term" value="P:ceramide catabolic process"/>
    <property type="evidence" value="ECO:0007669"/>
    <property type="project" value="TreeGrafter"/>
</dbReference>
<feature type="binding site" evidence="7">
    <location>
        <position position="28"/>
    </location>
    <ligand>
        <name>Ca(2+)</name>
        <dbReference type="ChEBI" id="CHEBI:29108"/>
    </ligand>
</feature>
<evidence type="ECO:0000256" key="4">
    <source>
        <dbReference type="ARBA" id="ARBA00022801"/>
    </source>
</evidence>
<evidence type="ECO:0000313" key="11">
    <source>
        <dbReference type="Proteomes" id="UP000054477"/>
    </source>
</evidence>
<keyword evidence="6 9" id="KW-0472">Membrane</keyword>
<comment type="subcellular location">
    <subcellularLocation>
        <location evidence="1">Membrane</location>
        <topology evidence="1">Multi-pass membrane protein</topology>
    </subcellularLocation>
</comment>
<keyword evidence="7" id="KW-0106">Calcium</keyword>
<name>A0A0C9XQE1_9AGAR</name>
<feature type="transmembrane region" description="Helical" evidence="9">
    <location>
        <begin position="126"/>
        <end position="146"/>
    </location>
</feature>